<keyword evidence="2" id="KW-1185">Reference proteome</keyword>
<comment type="caution">
    <text evidence="1">The sequence shown here is derived from an EMBL/GenBank/DDBJ whole genome shotgun (WGS) entry which is preliminary data.</text>
</comment>
<organism evidence="1 2">
    <name type="scientific">Pallidibacillus pasinlerensis</name>
    <dbReference type="NCBI Taxonomy" id="2703818"/>
    <lineage>
        <taxon>Bacteria</taxon>
        <taxon>Bacillati</taxon>
        <taxon>Bacillota</taxon>
        <taxon>Bacilli</taxon>
        <taxon>Bacillales</taxon>
        <taxon>Bacillaceae</taxon>
        <taxon>Pallidibacillus</taxon>
    </lineage>
</organism>
<proteinExistence type="predicted"/>
<protein>
    <submittedName>
        <fullName evidence="1">Uncharacterized protein</fullName>
    </submittedName>
</protein>
<dbReference type="EMBL" id="JAACYS010000007">
    <property type="protein sequence ID" value="NCU16690.1"/>
    <property type="molecule type" value="Genomic_DNA"/>
</dbReference>
<evidence type="ECO:0000313" key="1">
    <source>
        <dbReference type="EMBL" id="NCU16690.1"/>
    </source>
</evidence>
<sequence length="160" mass="18578">MGVSVKYICINNDKVLEIPKSKIKRGKMLKPELGNQTVKMIELIYETIDRKPGRIIRMNIDEVSFDNEGIYDIDDDSVSEKMRVKLEYALTDFFPESPLPIPLAPIILTESEIKLLKAYFNKKYPLLLTNSPNVIEESIRKAKENYQMQIEKMKRSHKGK</sequence>
<name>A0ABX0A5I8_9BACI</name>
<accession>A0ABX0A5I8</accession>
<gene>
    <name evidence="1" type="ORF">GW534_02740</name>
</gene>
<dbReference type="RefSeq" id="WP_161919529.1">
    <property type="nucleotide sequence ID" value="NZ_JAACYS010000007.1"/>
</dbReference>
<dbReference type="Proteomes" id="UP000743899">
    <property type="component" value="Unassembled WGS sequence"/>
</dbReference>
<evidence type="ECO:0000313" key="2">
    <source>
        <dbReference type="Proteomes" id="UP000743899"/>
    </source>
</evidence>
<reference evidence="1 2" key="1">
    <citation type="submission" date="2020-01" db="EMBL/GenBank/DDBJ databases">
        <title>A novel Bacillus sp. from Pasinler.</title>
        <authorList>
            <person name="Adiguzel A."/>
            <person name="Ay H."/>
            <person name="Baltaci M.O."/>
        </authorList>
    </citation>
    <scope>NUCLEOTIDE SEQUENCE [LARGE SCALE GENOMIC DNA]</scope>
    <source>
        <strain evidence="1 2">P1</strain>
    </source>
</reference>